<dbReference type="Proteomes" id="UP000037939">
    <property type="component" value="Unassembled WGS sequence"/>
</dbReference>
<dbReference type="Pfam" id="PF13621">
    <property type="entry name" value="Cupin_8"/>
    <property type="match status" value="1"/>
</dbReference>
<dbReference type="PROSITE" id="PS51184">
    <property type="entry name" value="JMJC"/>
    <property type="match status" value="1"/>
</dbReference>
<sequence>METRQQMQVDHEWRRWLAENLILGSNPAELVGIMIHAGVDPETARAEIDQALASPYLAGAQRLKNRLAKREWILNSQRQLNRQRPAEIPRRHQLSTDEFFNDFYTTGRPVIITGMMDNWPAMQKWNLDYFAERAGDKMVEVQGARETDAQYEINKLQHKQTMRFADYLNQVKHAGRTNDFYMTANNTSQNRRELAVLWQDIVQIPEYLNTRSADQGFLWIGPAGTITPFHHDLTNNFMAQVIGRKHVLLMPACELPAVYNHEHCFTHVDGRDIDYNRYPLMRGAQVLECTLNPGEILFLPVGCWHFVEGLDISVTVSFINFKWDNDFTSFYPEQKAF</sequence>
<dbReference type="AlphaFoldDB" id="A0A0N1JTI1"/>
<evidence type="ECO:0000313" key="2">
    <source>
        <dbReference type="EMBL" id="KPC54494.1"/>
    </source>
</evidence>
<dbReference type="PANTHER" id="PTHR12461:SF105">
    <property type="entry name" value="HYPOXIA-INDUCIBLE FACTOR 1-ALPHA INHIBITOR"/>
    <property type="match status" value="1"/>
</dbReference>
<keyword evidence="3" id="KW-1185">Reference proteome</keyword>
<dbReference type="SMART" id="SM00558">
    <property type="entry name" value="JmjC"/>
    <property type="match status" value="1"/>
</dbReference>
<dbReference type="InterPro" id="IPR003347">
    <property type="entry name" value="JmjC_dom"/>
</dbReference>
<dbReference type="InterPro" id="IPR041667">
    <property type="entry name" value="Cupin_8"/>
</dbReference>
<dbReference type="Gene3D" id="2.60.120.650">
    <property type="entry name" value="Cupin"/>
    <property type="match status" value="1"/>
</dbReference>
<accession>A0A0N1JTI1</accession>
<dbReference type="PATRIC" id="fig|857265.3.peg.602"/>
<protein>
    <submittedName>
        <fullName evidence="2">Cupin superfamily protein</fullName>
    </submittedName>
</protein>
<evidence type="ECO:0000313" key="3">
    <source>
        <dbReference type="Proteomes" id="UP000037939"/>
    </source>
</evidence>
<feature type="domain" description="JmjC" evidence="1">
    <location>
        <begin position="193"/>
        <end position="335"/>
    </location>
</feature>
<organism evidence="2 3">
    <name type="scientific">Amantichitinum ursilacus</name>
    <dbReference type="NCBI Taxonomy" id="857265"/>
    <lineage>
        <taxon>Bacteria</taxon>
        <taxon>Pseudomonadati</taxon>
        <taxon>Pseudomonadota</taxon>
        <taxon>Betaproteobacteria</taxon>
        <taxon>Neisseriales</taxon>
        <taxon>Chitinibacteraceae</taxon>
        <taxon>Amantichitinum</taxon>
    </lineage>
</organism>
<name>A0A0N1JTI1_9NEIS</name>
<dbReference type="STRING" id="857265.WG78_02930"/>
<comment type="caution">
    <text evidence="2">The sequence shown here is derived from an EMBL/GenBank/DDBJ whole genome shotgun (WGS) entry which is preliminary data.</text>
</comment>
<proteinExistence type="predicted"/>
<gene>
    <name evidence="2" type="ORF">WG78_02930</name>
</gene>
<evidence type="ECO:0000259" key="1">
    <source>
        <dbReference type="PROSITE" id="PS51184"/>
    </source>
</evidence>
<dbReference type="PANTHER" id="PTHR12461">
    <property type="entry name" value="HYPOXIA-INDUCIBLE FACTOR 1 ALPHA INHIBITOR-RELATED"/>
    <property type="match status" value="1"/>
</dbReference>
<dbReference type="OrthoDB" id="479699at2"/>
<dbReference type="SUPFAM" id="SSF51197">
    <property type="entry name" value="Clavaminate synthase-like"/>
    <property type="match status" value="1"/>
</dbReference>
<dbReference type="EMBL" id="LAQT01000002">
    <property type="protein sequence ID" value="KPC54494.1"/>
    <property type="molecule type" value="Genomic_DNA"/>
</dbReference>
<reference evidence="2 3" key="1">
    <citation type="submission" date="2015-07" db="EMBL/GenBank/DDBJ databases">
        <title>Draft genome sequence of the Amantichitinum ursilacus IGB-41, a new chitin-degrading bacterium.</title>
        <authorList>
            <person name="Kirstahler P."/>
            <person name="Guenther M."/>
            <person name="Grumaz C."/>
            <person name="Rupp S."/>
            <person name="Zibek S."/>
            <person name="Sohn K."/>
        </authorList>
    </citation>
    <scope>NUCLEOTIDE SEQUENCE [LARGE SCALE GENOMIC DNA]</scope>
    <source>
        <strain evidence="2 3">IGB-41</strain>
    </source>
</reference>